<keyword evidence="3" id="KW-0436">Ligase</keyword>
<evidence type="ECO:0000313" key="4">
    <source>
        <dbReference type="Proteomes" id="UP000054823"/>
    </source>
</evidence>
<dbReference type="InterPro" id="IPR010879">
    <property type="entry name" value="DUF1508"/>
</dbReference>
<feature type="region of interest" description="Disordered" evidence="1">
    <location>
        <begin position="81"/>
        <end position="111"/>
    </location>
</feature>
<dbReference type="OrthoDB" id="9802792at2"/>
<dbReference type="Gene3D" id="2.30.29.80">
    <property type="match status" value="1"/>
</dbReference>
<organism evidence="3 4">
    <name type="scientific">Shimia marina</name>
    <dbReference type="NCBI Taxonomy" id="321267"/>
    <lineage>
        <taxon>Bacteria</taxon>
        <taxon>Pseudomonadati</taxon>
        <taxon>Pseudomonadota</taxon>
        <taxon>Alphaproteobacteria</taxon>
        <taxon>Rhodobacterales</taxon>
        <taxon>Roseobacteraceae</taxon>
    </lineage>
</organism>
<keyword evidence="4" id="KW-1185">Reference proteome</keyword>
<feature type="domain" description="DUF1508" evidence="2">
    <location>
        <begin position="63"/>
        <end position="108"/>
    </location>
</feature>
<evidence type="ECO:0000256" key="1">
    <source>
        <dbReference type="SAM" id="MobiDB-lite"/>
    </source>
</evidence>
<evidence type="ECO:0000313" key="3">
    <source>
        <dbReference type="EMBL" id="CUH52436.1"/>
    </source>
</evidence>
<dbReference type="Proteomes" id="UP000054823">
    <property type="component" value="Unassembled WGS sequence"/>
</dbReference>
<dbReference type="GO" id="GO:0004812">
    <property type="term" value="F:aminoacyl-tRNA ligase activity"/>
    <property type="evidence" value="ECO:0007669"/>
    <property type="project" value="UniProtKB-KW"/>
</dbReference>
<accession>A0A0N7LS25</accession>
<evidence type="ECO:0000259" key="2">
    <source>
        <dbReference type="Pfam" id="PF07411"/>
    </source>
</evidence>
<proteinExistence type="predicted"/>
<dbReference type="InterPro" id="IPR051141">
    <property type="entry name" value="UPF0339_domain"/>
</dbReference>
<dbReference type="STRING" id="321267.SHM7688_01882"/>
<protein>
    <submittedName>
        <fullName evidence="3">Tryptophanyl-tRNA synthetase</fullName>
    </submittedName>
</protein>
<dbReference type="Pfam" id="PF07411">
    <property type="entry name" value="DUF1508"/>
    <property type="match status" value="2"/>
</dbReference>
<dbReference type="PANTHER" id="PTHR40606">
    <property type="match status" value="1"/>
</dbReference>
<dbReference type="AlphaFoldDB" id="A0A0N7LS25"/>
<dbReference type="SUPFAM" id="SSF160113">
    <property type="entry name" value="YegP-like"/>
    <property type="match status" value="2"/>
</dbReference>
<reference evidence="3 4" key="1">
    <citation type="submission" date="2015-09" db="EMBL/GenBank/DDBJ databases">
        <authorList>
            <consortium name="Swine Surveillance"/>
        </authorList>
    </citation>
    <scope>NUCLEOTIDE SEQUENCE [LARGE SCALE GENOMIC DNA]</scope>
    <source>
        <strain evidence="3 4">CECT 7688</strain>
    </source>
</reference>
<dbReference type="EMBL" id="CYPW01000017">
    <property type="protein sequence ID" value="CUH52436.1"/>
    <property type="molecule type" value="Genomic_DNA"/>
</dbReference>
<dbReference type="PANTHER" id="PTHR40606:SF1">
    <property type="entry name" value="UPF0339 PROTEIN YEGP"/>
    <property type="match status" value="1"/>
</dbReference>
<dbReference type="InterPro" id="IPR036913">
    <property type="entry name" value="YegP-like_sf"/>
</dbReference>
<keyword evidence="3" id="KW-0030">Aminoacyl-tRNA synthetase</keyword>
<feature type="domain" description="DUF1508" evidence="2">
    <location>
        <begin position="10"/>
        <end position="57"/>
    </location>
</feature>
<gene>
    <name evidence="3" type="ORF">SHM7688_01882</name>
</gene>
<feature type="compositionally biased region" description="Basic and acidic residues" evidence="1">
    <location>
        <begin position="92"/>
        <end position="101"/>
    </location>
</feature>
<dbReference type="RefSeq" id="WP_058239642.1">
    <property type="nucleotide sequence ID" value="NZ_CYPW01000017.1"/>
</dbReference>
<sequence length="111" mass="12041">MAAKFELYTDKAGEYRFRLKAGNGENILASEGYKQKASCENGIESVKKNASEDARYERKETAAGKYMFNLKATNGQVIGTSQSYTSASGRDNGIESVKKNAPEAAVDDQTA</sequence>
<name>A0A0N7LS25_9RHOB</name>